<dbReference type="SUPFAM" id="SSF51905">
    <property type="entry name" value="FAD/NAD(P)-binding domain"/>
    <property type="match status" value="1"/>
</dbReference>
<dbReference type="OrthoDB" id="9781621at2"/>
<comment type="similarity">
    <text evidence="1">Belongs to the NADH dehydrogenase family.</text>
</comment>
<keyword evidence="8" id="KW-1185">Reference proteome</keyword>
<evidence type="ECO:0000256" key="5">
    <source>
        <dbReference type="ARBA" id="ARBA00023027"/>
    </source>
</evidence>
<accession>A0A085VIL6</accession>
<proteinExistence type="inferred from homology"/>
<dbReference type="Pfam" id="PF07992">
    <property type="entry name" value="Pyr_redox_2"/>
    <property type="match status" value="1"/>
</dbReference>
<dbReference type="PANTHER" id="PTHR43706">
    <property type="entry name" value="NADH DEHYDROGENASE"/>
    <property type="match status" value="1"/>
</dbReference>
<sequence>MTQQILVLGAGFGGLWSALAAARLLDNHDRNDVQITLLAPQAELRIRPRFYEPDVHLMKADLGQLFEATGITFVQGMADNIDVNGKRVQYLTSQGEQGWLNYDRLVLATGSSVNRPDLPGVAEFAFDVDTIESATRLETHLKALAQQPESAARNTVVVAGGGFTGIETATEMPARLRAFLGEHSAVRVVVIDRGAATGSAFGAGINPSIVEACDALGIEWKAGTSVAGLDAKGVTLDSGEYIEASTVIWTIGFRANSLTEQVPGERDPQGRLYVDANLKVLGQDAIYAAGDVAYAASDDLGNYAAMSCQHAISLGRHAGTNVAAELIGVEGKPYSQPKYVTCLDLGAWGAVYTEGWDRQLKLVKDEAKKLKTSINTTWIYPPVAERSAALAAADPTIPVA</sequence>
<keyword evidence="4" id="KW-0560">Oxidoreductase</keyword>
<reference evidence="7 8" key="1">
    <citation type="submission" date="2014-07" db="EMBL/GenBank/DDBJ databases">
        <title>Draft Genome Sequences of Environmental Pseudomonas syringae strains.</title>
        <authorList>
            <person name="Baltrus D.A."/>
            <person name="Berge O."/>
            <person name="Morris C."/>
        </authorList>
    </citation>
    <scope>NUCLEOTIDE SEQUENCE [LARGE SCALE GENOMIC DNA]</scope>
    <source>
        <strain evidence="7 8">GAW0119</strain>
    </source>
</reference>
<gene>
    <name evidence="7" type="ORF">IV01_13120</name>
</gene>
<feature type="domain" description="FAD/NAD(P)-binding" evidence="6">
    <location>
        <begin position="4"/>
        <end position="312"/>
    </location>
</feature>
<comment type="caution">
    <text evidence="7">The sequence shown here is derived from an EMBL/GenBank/DDBJ whole genome shotgun (WGS) entry which is preliminary data.</text>
</comment>
<evidence type="ECO:0000256" key="3">
    <source>
        <dbReference type="ARBA" id="ARBA00022827"/>
    </source>
</evidence>
<dbReference type="PANTHER" id="PTHR43706:SF45">
    <property type="entry name" value="NADH DEHYDROGENASE-LIKE PROTEIN RV1812C"/>
    <property type="match status" value="1"/>
</dbReference>
<organism evidence="7 8">
    <name type="scientific">Pseudomonas syringae</name>
    <dbReference type="NCBI Taxonomy" id="317"/>
    <lineage>
        <taxon>Bacteria</taxon>
        <taxon>Pseudomonadati</taxon>
        <taxon>Pseudomonadota</taxon>
        <taxon>Gammaproteobacteria</taxon>
        <taxon>Pseudomonadales</taxon>
        <taxon>Pseudomonadaceae</taxon>
        <taxon>Pseudomonas</taxon>
    </lineage>
</organism>
<keyword evidence="2" id="KW-0285">Flavoprotein</keyword>
<keyword evidence="5" id="KW-0520">NAD</keyword>
<dbReference type="Proteomes" id="UP000028631">
    <property type="component" value="Unassembled WGS sequence"/>
</dbReference>
<dbReference type="GO" id="GO:0003954">
    <property type="term" value="F:NADH dehydrogenase activity"/>
    <property type="evidence" value="ECO:0007669"/>
    <property type="project" value="InterPro"/>
</dbReference>
<dbReference type="RefSeq" id="WP_032628724.1">
    <property type="nucleotide sequence ID" value="NZ_JPQU01000035.1"/>
</dbReference>
<evidence type="ECO:0000256" key="4">
    <source>
        <dbReference type="ARBA" id="ARBA00023002"/>
    </source>
</evidence>
<dbReference type="InterPro" id="IPR023753">
    <property type="entry name" value="FAD/NAD-binding_dom"/>
</dbReference>
<dbReference type="EMBL" id="JPQU01000035">
    <property type="protein sequence ID" value="KFE55279.1"/>
    <property type="molecule type" value="Genomic_DNA"/>
</dbReference>
<evidence type="ECO:0000256" key="1">
    <source>
        <dbReference type="ARBA" id="ARBA00005272"/>
    </source>
</evidence>
<dbReference type="AlphaFoldDB" id="A0A085VIL6"/>
<dbReference type="PRINTS" id="PR00411">
    <property type="entry name" value="PNDRDTASEI"/>
</dbReference>
<dbReference type="PATRIC" id="fig|317.175.peg.2730"/>
<name>A0A085VIL6_PSESX</name>
<keyword evidence="3" id="KW-0274">FAD</keyword>
<dbReference type="InterPro" id="IPR045024">
    <property type="entry name" value="NDH-2"/>
</dbReference>
<dbReference type="InterPro" id="IPR036188">
    <property type="entry name" value="FAD/NAD-bd_sf"/>
</dbReference>
<evidence type="ECO:0000313" key="7">
    <source>
        <dbReference type="EMBL" id="KFE55279.1"/>
    </source>
</evidence>
<dbReference type="Gene3D" id="3.50.50.100">
    <property type="match status" value="1"/>
</dbReference>
<evidence type="ECO:0000256" key="2">
    <source>
        <dbReference type="ARBA" id="ARBA00022630"/>
    </source>
</evidence>
<dbReference type="PRINTS" id="PR00368">
    <property type="entry name" value="FADPNR"/>
</dbReference>
<evidence type="ECO:0000313" key="8">
    <source>
        <dbReference type="Proteomes" id="UP000028631"/>
    </source>
</evidence>
<protein>
    <submittedName>
        <fullName evidence="7">Pyridine nucleotide-disulfide oxidoreductase</fullName>
    </submittedName>
</protein>
<evidence type="ECO:0000259" key="6">
    <source>
        <dbReference type="Pfam" id="PF07992"/>
    </source>
</evidence>